<sequence length="165" mass="19139">MASEEKVIRRIGVKLNPPAIVVVYETGNSLRKRTIPVREFFKTSNIKRAAENIRDRHSSIFEKAPLVQVEKMLCIIQETMHGHSLEGCLQKVEREFTVCPEEDLNKLDDELLQRKKELMNITFEENCVKPGDPNFKYDIEDDFDMAGPIETSGWDSENQDDDFEF</sequence>
<dbReference type="PANTHER" id="PTHR31539:SF1">
    <property type="entry name" value="CENTROSOMAL PROTEIN OF 19 KDA"/>
    <property type="match status" value="1"/>
</dbReference>
<dbReference type="GO" id="GO:0000922">
    <property type="term" value="C:spindle pole"/>
    <property type="evidence" value="ECO:0007669"/>
    <property type="project" value="TreeGrafter"/>
</dbReference>
<dbReference type="GO" id="GO:0097712">
    <property type="term" value="P:vesicle targeting, trans-Golgi to periciliary membrane compartment"/>
    <property type="evidence" value="ECO:0007669"/>
    <property type="project" value="TreeGrafter"/>
</dbReference>
<comment type="subcellular location">
    <subcellularLocation>
        <location evidence="2">Cytoplasm</location>
        <location evidence="2">Cytoskeleton</location>
        <location evidence="2">Cilium basal body</location>
    </subcellularLocation>
    <subcellularLocation>
        <location evidence="1">Cytoplasm</location>
        <location evidence="1">Cytoskeleton</location>
        <location evidence="1">Microtubule organizing center</location>
        <location evidence="1">Centrosome</location>
        <location evidence="1">Centriole</location>
    </subcellularLocation>
    <subcellularLocation>
        <location evidence="3">Cytoplasm</location>
        <location evidence="3">Cytoskeleton</location>
        <location evidence="3">Spindle</location>
    </subcellularLocation>
</comment>
<name>A0A2R5L6G1_9ACAR</name>
<keyword evidence="10" id="KW-0966">Cell projection</keyword>
<keyword evidence="9" id="KW-0206">Cytoskeleton</keyword>
<evidence type="ECO:0000256" key="3">
    <source>
        <dbReference type="ARBA" id="ARBA00004186"/>
    </source>
</evidence>
<evidence type="ECO:0000256" key="11">
    <source>
        <dbReference type="SAM" id="MobiDB-lite"/>
    </source>
</evidence>
<evidence type="ECO:0000313" key="12">
    <source>
        <dbReference type="EMBL" id="MBY05040.1"/>
    </source>
</evidence>
<evidence type="ECO:0000256" key="6">
    <source>
        <dbReference type="ARBA" id="ARBA00022490"/>
    </source>
</evidence>
<dbReference type="EMBL" id="GGLE01000914">
    <property type="protein sequence ID" value="MBY05040.1"/>
    <property type="molecule type" value="Transcribed_RNA"/>
</dbReference>
<keyword evidence="6" id="KW-0963">Cytoplasm</keyword>
<dbReference type="Pfam" id="PF14933">
    <property type="entry name" value="CEP19"/>
    <property type="match status" value="1"/>
</dbReference>
<organism evidence="12">
    <name type="scientific">Ornithodoros turicata</name>
    <dbReference type="NCBI Taxonomy" id="34597"/>
    <lineage>
        <taxon>Eukaryota</taxon>
        <taxon>Metazoa</taxon>
        <taxon>Ecdysozoa</taxon>
        <taxon>Arthropoda</taxon>
        <taxon>Chelicerata</taxon>
        <taxon>Arachnida</taxon>
        <taxon>Acari</taxon>
        <taxon>Parasitiformes</taxon>
        <taxon>Ixodida</taxon>
        <taxon>Ixodoidea</taxon>
        <taxon>Argasidae</taxon>
        <taxon>Ornithodorinae</taxon>
        <taxon>Ornithodoros</taxon>
    </lineage>
</organism>
<reference evidence="12" key="1">
    <citation type="submission" date="2018-03" db="EMBL/GenBank/DDBJ databases">
        <title>The relapsing fever spirochete Borrelia turicatae persists in the highly oxidative environment of its soft-bodied tick vector.</title>
        <authorList>
            <person name="Bourret T.J."/>
            <person name="Boyle W.K."/>
            <person name="Valenzuela J.G."/>
            <person name="Oliveira F."/>
            <person name="Lopez J.E."/>
        </authorList>
    </citation>
    <scope>NUCLEOTIDE SEQUENCE</scope>
    <source>
        <strain evidence="12">Kansas strain/isolate</strain>
        <tissue evidence="12">Salivary glands</tissue>
    </source>
</reference>
<dbReference type="PANTHER" id="PTHR31539">
    <property type="entry name" value="CENTROSOMAL PROTEIN OF 19K CEP19"/>
    <property type="match status" value="1"/>
</dbReference>
<dbReference type="RefSeq" id="XP_064455044.1">
    <property type="nucleotide sequence ID" value="XM_064598974.1"/>
</dbReference>
<evidence type="ECO:0000256" key="8">
    <source>
        <dbReference type="ARBA" id="ARBA00023069"/>
    </source>
</evidence>
<accession>A0A2R5L6G1</accession>
<evidence type="ECO:0000256" key="4">
    <source>
        <dbReference type="ARBA" id="ARBA00009371"/>
    </source>
</evidence>
<dbReference type="GO" id="GO:0036064">
    <property type="term" value="C:ciliary basal body"/>
    <property type="evidence" value="ECO:0007669"/>
    <property type="project" value="TreeGrafter"/>
</dbReference>
<evidence type="ECO:0000256" key="5">
    <source>
        <dbReference type="ARBA" id="ARBA00022015"/>
    </source>
</evidence>
<evidence type="ECO:0000256" key="2">
    <source>
        <dbReference type="ARBA" id="ARBA00004120"/>
    </source>
</evidence>
<dbReference type="InterPro" id="IPR029412">
    <property type="entry name" value="CEP19"/>
</dbReference>
<evidence type="ECO:0000256" key="10">
    <source>
        <dbReference type="ARBA" id="ARBA00023273"/>
    </source>
</evidence>
<protein>
    <recommendedName>
        <fullName evidence="5">Centrosomal protein of 19 kDa</fullName>
    </recommendedName>
</protein>
<dbReference type="AlphaFoldDB" id="A0A2R5L6G1"/>
<dbReference type="GeneID" id="135366297"/>
<dbReference type="KEGG" id="oti:135366297"/>
<proteinExistence type="inferred from homology"/>
<keyword evidence="7" id="KW-0970">Cilium biogenesis/degradation</keyword>
<dbReference type="GO" id="GO:0005813">
    <property type="term" value="C:centrosome"/>
    <property type="evidence" value="ECO:0007669"/>
    <property type="project" value="TreeGrafter"/>
</dbReference>
<comment type="similarity">
    <text evidence="4">Belongs to the CEP19 family.</text>
</comment>
<keyword evidence="8" id="KW-0969">Cilium</keyword>
<dbReference type="GO" id="GO:0034454">
    <property type="term" value="P:microtubule anchoring at centrosome"/>
    <property type="evidence" value="ECO:0007669"/>
    <property type="project" value="TreeGrafter"/>
</dbReference>
<evidence type="ECO:0000256" key="7">
    <source>
        <dbReference type="ARBA" id="ARBA00022794"/>
    </source>
</evidence>
<dbReference type="GO" id="GO:0005814">
    <property type="term" value="C:centriole"/>
    <property type="evidence" value="ECO:0007669"/>
    <property type="project" value="UniProtKB-SubCell"/>
</dbReference>
<evidence type="ECO:0000256" key="9">
    <source>
        <dbReference type="ARBA" id="ARBA00023212"/>
    </source>
</evidence>
<evidence type="ECO:0000256" key="1">
    <source>
        <dbReference type="ARBA" id="ARBA00004114"/>
    </source>
</evidence>
<feature type="region of interest" description="Disordered" evidence="11">
    <location>
        <begin position="144"/>
        <end position="165"/>
    </location>
</feature>